<dbReference type="Pfam" id="PF00356">
    <property type="entry name" value="LacI"/>
    <property type="match status" value="1"/>
</dbReference>
<reference evidence="6 7" key="1">
    <citation type="submission" date="2019-03" db="EMBL/GenBank/DDBJ databases">
        <title>Genomic Encyclopedia of Type Strains, Phase IV (KMG-IV): sequencing the most valuable type-strain genomes for metagenomic binning, comparative biology and taxonomic classification.</title>
        <authorList>
            <person name="Goeker M."/>
        </authorList>
    </citation>
    <scope>NUCLEOTIDE SEQUENCE [LARGE SCALE GENOMIC DNA]</scope>
    <source>
        <strain evidence="6 7">DSM 28697</strain>
    </source>
</reference>
<dbReference type="EMBL" id="SNYJ01000002">
    <property type="protein sequence ID" value="TDQ42165.1"/>
    <property type="molecule type" value="Genomic_DNA"/>
</dbReference>
<protein>
    <submittedName>
        <fullName evidence="6">LacI family transcriptional regulator</fullName>
    </submittedName>
</protein>
<keyword evidence="2" id="KW-0238">DNA-binding</keyword>
<dbReference type="SMART" id="SM00354">
    <property type="entry name" value="HTH_LACI"/>
    <property type="match status" value="1"/>
</dbReference>
<dbReference type="PROSITE" id="PS50932">
    <property type="entry name" value="HTH_LACI_2"/>
    <property type="match status" value="1"/>
</dbReference>
<keyword evidence="7" id="KW-1185">Reference proteome</keyword>
<dbReference type="Gene3D" id="3.40.50.2300">
    <property type="match status" value="2"/>
</dbReference>
<dbReference type="PRINTS" id="PR00036">
    <property type="entry name" value="HTHLACI"/>
</dbReference>
<evidence type="ECO:0000259" key="4">
    <source>
        <dbReference type="PROSITE" id="PS50932"/>
    </source>
</evidence>
<dbReference type="GO" id="GO:0000976">
    <property type="term" value="F:transcription cis-regulatory region binding"/>
    <property type="evidence" value="ECO:0007669"/>
    <property type="project" value="TreeGrafter"/>
</dbReference>
<dbReference type="Proteomes" id="UP000295632">
    <property type="component" value="Unassembled WGS sequence"/>
</dbReference>
<dbReference type="InterPro" id="IPR001387">
    <property type="entry name" value="Cro/C1-type_HTH"/>
</dbReference>
<organism evidence="6 7">
    <name type="scientific">Aureibacillus halotolerans</name>
    <dbReference type="NCBI Taxonomy" id="1508390"/>
    <lineage>
        <taxon>Bacteria</taxon>
        <taxon>Bacillati</taxon>
        <taxon>Bacillota</taxon>
        <taxon>Bacilli</taxon>
        <taxon>Bacillales</taxon>
        <taxon>Bacillaceae</taxon>
        <taxon>Aureibacillus</taxon>
    </lineage>
</organism>
<dbReference type="RefSeq" id="WP_133579051.1">
    <property type="nucleotide sequence ID" value="NZ_SNYJ01000002.1"/>
</dbReference>
<feature type="domain" description="HTH lacI-type" evidence="4">
    <location>
        <begin position="3"/>
        <end position="57"/>
    </location>
</feature>
<feature type="domain" description="HTH cro/C1-type" evidence="5">
    <location>
        <begin position="2"/>
        <end position="47"/>
    </location>
</feature>
<gene>
    <name evidence="6" type="ORF">EV213_102196</name>
</gene>
<dbReference type="Gene3D" id="1.10.260.40">
    <property type="entry name" value="lambda repressor-like DNA-binding domains"/>
    <property type="match status" value="1"/>
</dbReference>
<evidence type="ECO:0000259" key="5">
    <source>
        <dbReference type="PROSITE" id="PS50943"/>
    </source>
</evidence>
<comment type="caution">
    <text evidence="6">The sequence shown here is derived from an EMBL/GenBank/DDBJ whole genome shotgun (WGS) entry which is preliminary data.</text>
</comment>
<keyword evidence="1" id="KW-0805">Transcription regulation</keyword>
<sequence length="335" mass="37560">MKVTVNDVAKEAGVSRTTVSRVVTGSGPVSENTKRRVHQALESLGYIPNLIARGLKTSTQFIGVISHDMRNPYFIEVMAGIESVLRQAGRTMVHVNSNDDLALEERNIYQLLSTRVEGMLLLSNLAQEGHPMIETAKKQVPIVVVEGSIQGVPAVNTDNAKGTRLALEHLWELGHRDIGYCSLNNDIYAWRSRFKAYCEFMEEQHAYNEDYVFIGEDYIDQLSYYHHVKQLPSALFAMNDSNALNVYSWCRDKQIRIPEDLSIVGFDDLPVSSIIDPPLTTVSQPVKEIGELAAHTLLAVLNAGQEKPQKNVHIVPELKVRGSVKRLNEHNELEE</sequence>
<dbReference type="InterPro" id="IPR010982">
    <property type="entry name" value="Lambda_DNA-bd_dom_sf"/>
</dbReference>
<dbReference type="AlphaFoldDB" id="A0A4R6UBN8"/>
<dbReference type="SUPFAM" id="SSF53822">
    <property type="entry name" value="Periplasmic binding protein-like I"/>
    <property type="match status" value="1"/>
</dbReference>
<dbReference type="SUPFAM" id="SSF47413">
    <property type="entry name" value="lambda repressor-like DNA-binding domains"/>
    <property type="match status" value="1"/>
</dbReference>
<name>A0A4R6UBN8_9BACI</name>
<dbReference type="GO" id="GO:0003700">
    <property type="term" value="F:DNA-binding transcription factor activity"/>
    <property type="evidence" value="ECO:0007669"/>
    <property type="project" value="TreeGrafter"/>
</dbReference>
<dbReference type="InterPro" id="IPR028082">
    <property type="entry name" value="Peripla_BP_I"/>
</dbReference>
<dbReference type="CDD" id="cd06267">
    <property type="entry name" value="PBP1_LacI_sugar_binding-like"/>
    <property type="match status" value="1"/>
</dbReference>
<evidence type="ECO:0000256" key="1">
    <source>
        <dbReference type="ARBA" id="ARBA00023015"/>
    </source>
</evidence>
<evidence type="ECO:0000256" key="3">
    <source>
        <dbReference type="ARBA" id="ARBA00023163"/>
    </source>
</evidence>
<dbReference type="PROSITE" id="PS50943">
    <property type="entry name" value="HTH_CROC1"/>
    <property type="match status" value="1"/>
</dbReference>
<proteinExistence type="predicted"/>
<dbReference type="Pfam" id="PF13377">
    <property type="entry name" value="Peripla_BP_3"/>
    <property type="match status" value="1"/>
</dbReference>
<keyword evidence="3" id="KW-0804">Transcription</keyword>
<accession>A0A4R6UBN8</accession>
<dbReference type="InterPro" id="IPR000843">
    <property type="entry name" value="HTH_LacI"/>
</dbReference>
<evidence type="ECO:0000313" key="7">
    <source>
        <dbReference type="Proteomes" id="UP000295632"/>
    </source>
</evidence>
<dbReference type="CDD" id="cd01392">
    <property type="entry name" value="HTH_LacI"/>
    <property type="match status" value="1"/>
</dbReference>
<dbReference type="PANTHER" id="PTHR30146">
    <property type="entry name" value="LACI-RELATED TRANSCRIPTIONAL REPRESSOR"/>
    <property type="match status" value="1"/>
</dbReference>
<evidence type="ECO:0000256" key="2">
    <source>
        <dbReference type="ARBA" id="ARBA00023125"/>
    </source>
</evidence>
<evidence type="ECO:0000313" key="6">
    <source>
        <dbReference type="EMBL" id="TDQ42165.1"/>
    </source>
</evidence>
<dbReference type="PROSITE" id="PS00356">
    <property type="entry name" value="HTH_LACI_1"/>
    <property type="match status" value="1"/>
</dbReference>
<dbReference type="InterPro" id="IPR046335">
    <property type="entry name" value="LacI/GalR-like_sensor"/>
</dbReference>
<dbReference type="PANTHER" id="PTHR30146:SF109">
    <property type="entry name" value="HTH-TYPE TRANSCRIPTIONAL REGULATOR GALS"/>
    <property type="match status" value="1"/>
</dbReference>
<dbReference type="OrthoDB" id="9798934at2"/>